<keyword evidence="6" id="KW-1185">Reference proteome</keyword>
<evidence type="ECO:0000259" key="4">
    <source>
        <dbReference type="PROSITE" id="PS51767"/>
    </source>
</evidence>
<dbReference type="InterPro" id="IPR032799">
    <property type="entry name" value="TAXi_C"/>
</dbReference>
<evidence type="ECO:0000256" key="2">
    <source>
        <dbReference type="ARBA" id="ARBA00022729"/>
    </source>
</evidence>
<dbReference type="Pfam" id="PF14541">
    <property type="entry name" value="TAXi_C"/>
    <property type="match status" value="1"/>
</dbReference>
<dbReference type="InterPro" id="IPR001461">
    <property type="entry name" value="Aspartic_peptidase_A1"/>
</dbReference>
<sequence length="454" mass="48932">MSAQAKPIHNARTNDLFHRVILSSLVLLLSCSCTAATSDRQPPMISKIAKDPVTSLYTISIKADQSPLVVDLAGSLVWSTCPPSAAAHSTVQCDSATCAMAKQQCPPRCRYVDGGRFWENRQPGSTECACNVHPLNPVTGECSTGDLTSLAMSTNTTNGTMELRPEESFEVLGACAPSRLLTSLPVGATGVAGLSRGPLSLPSQLTAQRGFGNKFALCLPDFATFGDTPVYLSVPDPRIYIDYTTAIPYTPLVTNPANTGGHYIPVNGISVSWHAANAVAALPRGALDIDVRTGRGGVVLSTTTPYTIMRPDVFRAFAMAFDDAIMRGKIPMTPMRRVHATEPFELCYDGAFPMLKRSGYDMPYIKLELGNGATRNWTLFNSNYMVQVEGAMCVGILPMGPRGMPVAGEPAVVIGGKQLEDNLLVFDLEKQRLGFSMLLRYQLSSCRSGNFFRN</sequence>
<dbReference type="InterPro" id="IPR033121">
    <property type="entry name" value="PEPTIDASE_A1"/>
</dbReference>
<gene>
    <name evidence="5" type="ORF">QYE76_057798</name>
</gene>
<protein>
    <recommendedName>
        <fullName evidence="4">Peptidase A1 domain-containing protein</fullName>
    </recommendedName>
</protein>
<dbReference type="PANTHER" id="PTHR47965">
    <property type="entry name" value="ASPARTYL PROTEASE-RELATED"/>
    <property type="match status" value="1"/>
</dbReference>
<dbReference type="Gene3D" id="2.40.70.10">
    <property type="entry name" value="Acid Proteases"/>
    <property type="match status" value="2"/>
</dbReference>
<evidence type="ECO:0000313" key="5">
    <source>
        <dbReference type="EMBL" id="KAK1669639.1"/>
    </source>
</evidence>
<dbReference type="PANTHER" id="PTHR47965:SF47">
    <property type="entry name" value="OS01G0937600 PROTEIN"/>
    <property type="match status" value="1"/>
</dbReference>
<dbReference type="SUPFAM" id="SSF50630">
    <property type="entry name" value="Acid proteases"/>
    <property type="match status" value="1"/>
</dbReference>
<comment type="caution">
    <text evidence="5">The sequence shown here is derived from an EMBL/GenBank/DDBJ whole genome shotgun (WGS) entry which is preliminary data.</text>
</comment>
<proteinExistence type="inferred from homology"/>
<dbReference type="FunFam" id="2.40.70.10:FF:000117">
    <property type="entry name" value="Os01g0937500 protein"/>
    <property type="match status" value="1"/>
</dbReference>
<keyword evidence="2 3" id="KW-0732">Signal</keyword>
<dbReference type="InterPro" id="IPR033868">
    <property type="entry name" value="Xylanase_inhibitor_I-like"/>
</dbReference>
<comment type="similarity">
    <text evidence="1">Belongs to the peptidase A1 family.</text>
</comment>
<feature type="chain" id="PRO_5042209815" description="Peptidase A1 domain-containing protein" evidence="3">
    <location>
        <begin position="37"/>
        <end position="454"/>
    </location>
</feature>
<evidence type="ECO:0000256" key="1">
    <source>
        <dbReference type="ARBA" id="ARBA00007447"/>
    </source>
</evidence>
<dbReference type="CDD" id="cd05489">
    <property type="entry name" value="xylanase_inhibitor_I_like"/>
    <property type="match status" value="1"/>
</dbReference>
<organism evidence="5 6">
    <name type="scientific">Lolium multiflorum</name>
    <name type="common">Italian ryegrass</name>
    <name type="synonym">Lolium perenne subsp. multiflorum</name>
    <dbReference type="NCBI Taxonomy" id="4521"/>
    <lineage>
        <taxon>Eukaryota</taxon>
        <taxon>Viridiplantae</taxon>
        <taxon>Streptophyta</taxon>
        <taxon>Embryophyta</taxon>
        <taxon>Tracheophyta</taxon>
        <taxon>Spermatophyta</taxon>
        <taxon>Magnoliopsida</taxon>
        <taxon>Liliopsida</taxon>
        <taxon>Poales</taxon>
        <taxon>Poaceae</taxon>
        <taxon>BOP clade</taxon>
        <taxon>Pooideae</taxon>
        <taxon>Poodae</taxon>
        <taxon>Poeae</taxon>
        <taxon>Poeae Chloroplast Group 2 (Poeae type)</taxon>
        <taxon>Loliodinae</taxon>
        <taxon>Loliinae</taxon>
        <taxon>Lolium</taxon>
    </lineage>
</organism>
<dbReference type="GO" id="GO:0004190">
    <property type="term" value="F:aspartic-type endopeptidase activity"/>
    <property type="evidence" value="ECO:0007669"/>
    <property type="project" value="InterPro"/>
</dbReference>
<name>A0AAD8WP40_LOLMU</name>
<dbReference type="Pfam" id="PF14543">
    <property type="entry name" value="TAXi_N"/>
    <property type="match status" value="1"/>
</dbReference>
<dbReference type="EMBL" id="JAUUTY010000003">
    <property type="protein sequence ID" value="KAK1669639.1"/>
    <property type="molecule type" value="Genomic_DNA"/>
</dbReference>
<dbReference type="GO" id="GO:0006508">
    <property type="term" value="P:proteolysis"/>
    <property type="evidence" value="ECO:0007669"/>
    <property type="project" value="InterPro"/>
</dbReference>
<accession>A0AAD8WP40</accession>
<dbReference type="PROSITE" id="PS51257">
    <property type="entry name" value="PROKAR_LIPOPROTEIN"/>
    <property type="match status" value="1"/>
</dbReference>
<dbReference type="InterPro" id="IPR032861">
    <property type="entry name" value="TAXi_N"/>
</dbReference>
<evidence type="ECO:0000313" key="6">
    <source>
        <dbReference type="Proteomes" id="UP001231189"/>
    </source>
</evidence>
<evidence type="ECO:0000256" key="3">
    <source>
        <dbReference type="SAM" id="SignalP"/>
    </source>
</evidence>
<feature type="signal peptide" evidence="3">
    <location>
        <begin position="1"/>
        <end position="36"/>
    </location>
</feature>
<dbReference type="Proteomes" id="UP001231189">
    <property type="component" value="Unassembled WGS sequence"/>
</dbReference>
<feature type="domain" description="Peptidase A1" evidence="4">
    <location>
        <begin position="53"/>
        <end position="436"/>
    </location>
</feature>
<reference evidence="5" key="1">
    <citation type="submission" date="2023-07" db="EMBL/GenBank/DDBJ databases">
        <title>A chromosome-level genome assembly of Lolium multiflorum.</title>
        <authorList>
            <person name="Chen Y."/>
            <person name="Copetti D."/>
            <person name="Kolliker R."/>
            <person name="Studer B."/>
        </authorList>
    </citation>
    <scope>NUCLEOTIDE SEQUENCE</scope>
    <source>
        <strain evidence="5">02402/16</strain>
        <tissue evidence="5">Leaf</tissue>
    </source>
</reference>
<dbReference type="InterPro" id="IPR021109">
    <property type="entry name" value="Peptidase_aspartic_dom_sf"/>
</dbReference>
<dbReference type="AlphaFoldDB" id="A0AAD8WP40"/>
<dbReference type="PROSITE" id="PS51767">
    <property type="entry name" value="PEPTIDASE_A1"/>
    <property type="match status" value="1"/>
</dbReference>